<dbReference type="Proteomes" id="UP000317303">
    <property type="component" value="Unassembled WGS sequence"/>
</dbReference>
<dbReference type="UniPathway" id="UPA00193"/>
<dbReference type="PANTHER" id="PTHR45754">
    <property type="entry name" value="METHYLENETETRAHYDROFOLATE REDUCTASE"/>
    <property type="match status" value="1"/>
</dbReference>
<dbReference type="InterPro" id="IPR029041">
    <property type="entry name" value="FAD-linked_oxidoreductase-like"/>
</dbReference>
<comment type="cofactor">
    <cofactor evidence="1 8">
        <name>FAD</name>
        <dbReference type="ChEBI" id="CHEBI:57692"/>
    </cofactor>
</comment>
<evidence type="ECO:0000256" key="1">
    <source>
        <dbReference type="ARBA" id="ARBA00001974"/>
    </source>
</evidence>
<accession>A0A660C7E8</accession>
<keyword evidence="6 8" id="KW-0560">Oxidoreductase</keyword>
<dbReference type="Gene3D" id="3.20.20.220">
    <property type="match status" value="1"/>
</dbReference>
<dbReference type="RefSeq" id="WP_030530461.1">
    <property type="nucleotide sequence ID" value="NZ_JOIJ01000002.1"/>
</dbReference>
<dbReference type="GO" id="GO:0005829">
    <property type="term" value="C:cytosol"/>
    <property type="evidence" value="ECO:0007669"/>
    <property type="project" value="TreeGrafter"/>
</dbReference>
<evidence type="ECO:0000256" key="6">
    <source>
        <dbReference type="ARBA" id="ARBA00023002"/>
    </source>
</evidence>
<dbReference type="OrthoDB" id="9812555at2"/>
<evidence type="ECO:0000313" key="10">
    <source>
        <dbReference type="Proteomes" id="UP000317303"/>
    </source>
</evidence>
<organism evidence="9 10">
    <name type="scientific">Prauserella rugosa</name>
    <dbReference type="NCBI Taxonomy" id="43354"/>
    <lineage>
        <taxon>Bacteria</taxon>
        <taxon>Bacillati</taxon>
        <taxon>Actinomycetota</taxon>
        <taxon>Actinomycetes</taxon>
        <taxon>Pseudonocardiales</taxon>
        <taxon>Pseudonocardiaceae</taxon>
        <taxon>Prauserella</taxon>
    </lineage>
</organism>
<dbReference type="GO" id="GO:0071949">
    <property type="term" value="F:FAD binding"/>
    <property type="evidence" value="ECO:0007669"/>
    <property type="project" value="TreeGrafter"/>
</dbReference>
<comment type="pathway">
    <text evidence="2 8">One-carbon metabolism; tetrahydrofolate interconversion.</text>
</comment>
<evidence type="ECO:0000256" key="5">
    <source>
        <dbReference type="ARBA" id="ARBA00022827"/>
    </source>
</evidence>
<comment type="catalytic activity">
    <reaction evidence="7">
        <text>(6S)-5-methyl-5,6,7,8-tetrahydrofolate + NAD(+) = (6R)-5,10-methylene-5,6,7,8-tetrahydrofolate + NADH + H(+)</text>
        <dbReference type="Rhea" id="RHEA:19821"/>
        <dbReference type="ChEBI" id="CHEBI:15378"/>
        <dbReference type="ChEBI" id="CHEBI:15636"/>
        <dbReference type="ChEBI" id="CHEBI:18608"/>
        <dbReference type="ChEBI" id="CHEBI:57540"/>
        <dbReference type="ChEBI" id="CHEBI:57945"/>
        <dbReference type="EC" id="1.5.1.54"/>
    </reaction>
    <physiologicalReaction direction="right-to-left" evidence="7">
        <dbReference type="Rhea" id="RHEA:19823"/>
    </physiologicalReaction>
</comment>
<comment type="caution">
    <text evidence="9">The sequence shown here is derived from an EMBL/GenBank/DDBJ whole genome shotgun (WGS) entry which is preliminary data.</text>
</comment>
<dbReference type="GO" id="GO:0009086">
    <property type="term" value="P:methionine biosynthetic process"/>
    <property type="evidence" value="ECO:0007669"/>
    <property type="project" value="TreeGrafter"/>
</dbReference>
<evidence type="ECO:0000256" key="7">
    <source>
        <dbReference type="ARBA" id="ARBA00048628"/>
    </source>
</evidence>
<comment type="similarity">
    <text evidence="3 8">Belongs to the methylenetetrahydrofolate reductase family.</text>
</comment>
<evidence type="ECO:0000256" key="3">
    <source>
        <dbReference type="ARBA" id="ARBA00006743"/>
    </source>
</evidence>
<dbReference type="AlphaFoldDB" id="A0A660C7E8"/>
<keyword evidence="10" id="KW-1185">Reference proteome</keyword>
<proteinExistence type="inferred from homology"/>
<dbReference type="GO" id="GO:0035999">
    <property type="term" value="P:tetrahydrofolate interconversion"/>
    <property type="evidence" value="ECO:0007669"/>
    <property type="project" value="UniProtKB-UniPathway"/>
</dbReference>
<evidence type="ECO:0000313" key="9">
    <source>
        <dbReference type="EMBL" id="TWH19412.1"/>
    </source>
</evidence>
<dbReference type="EMBL" id="VLJV01000001">
    <property type="protein sequence ID" value="TWH19412.1"/>
    <property type="molecule type" value="Genomic_DNA"/>
</dbReference>
<protein>
    <recommendedName>
        <fullName evidence="8">Methylenetetrahydrofolate reductase</fullName>
    </recommendedName>
</protein>
<dbReference type="Pfam" id="PF02219">
    <property type="entry name" value="MTHFR"/>
    <property type="match status" value="1"/>
</dbReference>
<gene>
    <name evidence="9" type="ORF">JD82_01236</name>
</gene>
<keyword evidence="5 8" id="KW-0274">FAD</keyword>
<name>A0A660C7E8_9PSEU</name>
<dbReference type="InterPro" id="IPR003171">
    <property type="entry name" value="Mehydrof_redctse-like"/>
</dbReference>
<dbReference type="PANTHER" id="PTHR45754:SF3">
    <property type="entry name" value="METHYLENETETRAHYDROFOLATE REDUCTASE (NADPH)"/>
    <property type="match status" value="1"/>
</dbReference>
<keyword evidence="4 8" id="KW-0285">Flavoprotein</keyword>
<evidence type="ECO:0000256" key="2">
    <source>
        <dbReference type="ARBA" id="ARBA00004777"/>
    </source>
</evidence>
<evidence type="ECO:0000256" key="8">
    <source>
        <dbReference type="RuleBase" id="RU003862"/>
    </source>
</evidence>
<evidence type="ECO:0000256" key="4">
    <source>
        <dbReference type="ARBA" id="ARBA00022630"/>
    </source>
</evidence>
<dbReference type="GO" id="GO:0106312">
    <property type="term" value="F:methylenetetrahydrofolate reductase (NADH) activity"/>
    <property type="evidence" value="ECO:0007669"/>
    <property type="project" value="UniProtKB-EC"/>
</dbReference>
<dbReference type="SUPFAM" id="SSF51730">
    <property type="entry name" value="FAD-linked oxidoreductase"/>
    <property type="match status" value="1"/>
</dbReference>
<sequence length="308" mass="32567">MRAPRARNRRTARALAPLLARPRYEVLPVRGVLEETGALPEHTVVTVTASPRRGTGATVELCEKLAAQRLRPVPHLAARQITGGDELAGVLDRLAGSGVDEVFVVGGDATEPAGPYPDGLALLRGMAELGRLPASVGVAAYPEGHPVIDDEALWSSLLSKQDYASYVVTQLCFDPDAIATFLSRARERDVRLPVVVGVPGAVDPATLARVGARIGVGDSLRFVTAHHSLVRRLLRPAAGRDAVLRGLADLMSGSAPSEASDRVGGRRAPVPAGLHFYTFNRVRATARLVTELSDAPREGARRAQGGEG</sequence>
<reference evidence="9 10" key="1">
    <citation type="submission" date="2019-07" db="EMBL/GenBank/DDBJ databases">
        <title>R&amp;d 2014.</title>
        <authorList>
            <person name="Klenk H.-P."/>
        </authorList>
    </citation>
    <scope>NUCLEOTIDE SEQUENCE [LARGE SCALE GENOMIC DNA]</scope>
    <source>
        <strain evidence="9 10">DSM 43194</strain>
    </source>
</reference>